<keyword evidence="3" id="KW-1185">Reference proteome</keyword>
<reference evidence="2 3" key="1">
    <citation type="journal article" date="2021" name="Microbiol. Resour. Announc.">
        <title>Complete Genome Sequences of Three Human Oral Treponema parvum Isolates.</title>
        <authorList>
            <person name="Zeng H."/>
            <person name="Watt R.M."/>
        </authorList>
    </citation>
    <scope>NUCLEOTIDE SEQUENCE [LARGE SCALE GENOMIC DNA]</scope>
    <source>
        <strain evidence="2 3">ATCC 700770</strain>
    </source>
</reference>
<organism evidence="2 3">
    <name type="scientific">Treponema parvum</name>
    <dbReference type="NCBI Taxonomy" id="138851"/>
    <lineage>
        <taxon>Bacteria</taxon>
        <taxon>Pseudomonadati</taxon>
        <taxon>Spirochaetota</taxon>
        <taxon>Spirochaetia</taxon>
        <taxon>Spirochaetales</taxon>
        <taxon>Treponemataceae</taxon>
        <taxon>Treponema</taxon>
    </lineage>
</organism>
<dbReference type="EMBL" id="CP054142">
    <property type="protein sequence ID" value="QTQ14156.1"/>
    <property type="molecule type" value="Genomic_DNA"/>
</dbReference>
<sequence length="211" mass="23682">MKTGKNLRAEKLIGSLAASLTAIFAITALFFFIQFMFCFVSAKNIPGINNYPLVRVMVYGSSYEQDRYTVSARISLLDSDSTEFAVIERSWKGTSLSILFLGASFSEKTVWFPFCVSGHDNPSEDVFNIGRKGTKLSPYYNENGLCLLFGSRNPEKLQRSLMHLFAYAAISRFRPSSKHSVQKEINLAECENGANYTIYTDFTGALFMSKD</sequence>
<gene>
    <name evidence="2" type="ORF">HRQ91_06635</name>
</gene>
<protein>
    <submittedName>
        <fullName evidence="2">Uncharacterized protein</fullName>
    </submittedName>
</protein>
<dbReference type="KEGG" id="tpav:HRQ91_06635"/>
<feature type="transmembrane region" description="Helical" evidence="1">
    <location>
        <begin position="12"/>
        <end position="37"/>
    </location>
</feature>
<keyword evidence="1" id="KW-0472">Membrane</keyword>
<name>A0A975F486_9SPIR</name>
<dbReference type="Proteomes" id="UP000671908">
    <property type="component" value="Chromosome"/>
</dbReference>
<dbReference type="AlphaFoldDB" id="A0A975F486"/>
<keyword evidence="1" id="KW-1133">Transmembrane helix</keyword>
<evidence type="ECO:0000313" key="2">
    <source>
        <dbReference type="EMBL" id="QTQ14156.1"/>
    </source>
</evidence>
<dbReference type="RefSeq" id="WP_210118837.1">
    <property type="nucleotide sequence ID" value="NZ_CP054142.1"/>
</dbReference>
<evidence type="ECO:0000256" key="1">
    <source>
        <dbReference type="SAM" id="Phobius"/>
    </source>
</evidence>
<evidence type="ECO:0000313" key="3">
    <source>
        <dbReference type="Proteomes" id="UP000671908"/>
    </source>
</evidence>
<proteinExistence type="predicted"/>
<keyword evidence="1" id="KW-0812">Transmembrane</keyword>
<accession>A0A975F486</accession>